<proteinExistence type="predicted"/>
<dbReference type="EMBL" id="JBHLUN010000006">
    <property type="protein sequence ID" value="MFC0408500.1"/>
    <property type="molecule type" value="Genomic_DNA"/>
</dbReference>
<feature type="transmembrane region" description="Helical" evidence="1">
    <location>
        <begin position="32"/>
        <end position="50"/>
    </location>
</feature>
<evidence type="ECO:0000256" key="1">
    <source>
        <dbReference type="SAM" id="Phobius"/>
    </source>
</evidence>
<sequence length="52" mass="5738">MAEPQHQIDMVAVGTDDILPERQNIWHRFTTAVTYGIGVVAVILIALYLVTG</sequence>
<name>A0ABV6JSP7_9PROT</name>
<dbReference type="RefSeq" id="WP_377044252.1">
    <property type="nucleotide sequence ID" value="NZ_JBHLUN010000006.1"/>
</dbReference>
<accession>A0ABV6JSP7</accession>
<keyword evidence="3" id="KW-1185">Reference proteome</keyword>
<reference evidence="2 3" key="1">
    <citation type="submission" date="2024-09" db="EMBL/GenBank/DDBJ databases">
        <authorList>
            <person name="Sun Q."/>
            <person name="Mori K."/>
        </authorList>
    </citation>
    <scope>NUCLEOTIDE SEQUENCE [LARGE SCALE GENOMIC DNA]</scope>
    <source>
        <strain evidence="2 3">TBRC 5777</strain>
    </source>
</reference>
<organism evidence="2 3">
    <name type="scientific">Roseomonas elaeocarpi</name>
    <dbReference type="NCBI Taxonomy" id="907779"/>
    <lineage>
        <taxon>Bacteria</taxon>
        <taxon>Pseudomonadati</taxon>
        <taxon>Pseudomonadota</taxon>
        <taxon>Alphaproteobacteria</taxon>
        <taxon>Acetobacterales</taxon>
        <taxon>Roseomonadaceae</taxon>
        <taxon>Roseomonas</taxon>
    </lineage>
</organism>
<keyword evidence="1" id="KW-0472">Membrane</keyword>
<evidence type="ECO:0000313" key="2">
    <source>
        <dbReference type="EMBL" id="MFC0408500.1"/>
    </source>
</evidence>
<evidence type="ECO:0000313" key="3">
    <source>
        <dbReference type="Proteomes" id="UP001589865"/>
    </source>
</evidence>
<gene>
    <name evidence="2" type="ORF">ACFFGY_09595</name>
</gene>
<comment type="caution">
    <text evidence="2">The sequence shown here is derived from an EMBL/GenBank/DDBJ whole genome shotgun (WGS) entry which is preliminary data.</text>
</comment>
<keyword evidence="1" id="KW-1133">Transmembrane helix</keyword>
<protein>
    <submittedName>
        <fullName evidence="2">Preprotein translocase subunit SecE</fullName>
    </submittedName>
</protein>
<keyword evidence="1" id="KW-0812">Transmembrane</keyword>
<dbReference type="Proteomes" id="UP001589865">
    <property type="component" value="Unassembled WGS sequence"/>
</dbReference>